<gene>
    <name evidence="2" type="ORF">JZM60_00385</name>
</gene>
<organism evidence="2 3">
    <name type="scientific">Geobacter benzoatilyticus</name>
    <dbReference type="NCBI Taxonomy" id="2815309"/>
    <lineage>
        <taxon>Bacteria</taxon>
        <taxon>Pseudomonadati</taxon>
        <taxon>Thermodesulfobacteriota</taxon>
        <taxon>Desulfuromonadia</taxon>
        <taxon>Geobacterales</taxon>
        <taxon>Geobacteraceae</taxon>
        <taxon>Geobacter</taxon>
    </lineage>
</organism>
<feature type="signal peptide" evidence="1">
    <location>
        <begin position="1"/>
        <end position="23"/>
    </location>
</feature>
<name>A0ABX7Q439_9BACT</name>
<keyword evidence="1" id="KW-0732">Signal</keyword>
<reference evidence="2 3" key="1">
    <citation type="submission" date="2021-03" db="EMBL/GenBank/DDBJ databases">
        <title>Geobacter metallireducens gen. nov. sp. nov., a microorganism capable of coupling the complete oxidation of organic compounds to the reduction of iron and other metals.</title>
        <authorList>
            <person name="Li Y."/>
        </authorList>
    </citation>
    <scope>NUCLEOTIDE SEQUENCE [LARGE SCALE GENOMIC DNA]</scope>
    <source>
        <strain evidence="2 3">Jerry-YX</strain>
    </source>
</reference>
<evidence type="ECO:0000256" key="1">
    <source>
        <dbReference type="SAM" id="SignalP"/>
    </source>
</evidence>
<sequence>MGIKGFTRLLLLAGVLSSTSGFAAEIHGRSSTQLSWFNNYYNDQRQVELGEYLRFSVTNLDKEGKASIQGYGRITQDLNNGEGFNSRLYYLYGEYRDLYDKVDFRLGRQFVNSAAGTAIIDGGQIDLKNVGPVAFSVFGGRDVIFGLDDEASQSGDYAFGAAAYLQGFKSTDLELSWFRKWDRWDISRDILGASFKQYLFNSLRLYGNTRFDLVTETFNEVLAGVKYYPMSNLVLTGEWYQSYPTFDTTSIYSVFSVDRYQEAVFRADYTINDMIAVHGGYTAQYFEEGEKGHIYEIGCGLSPIEPLQINFEFDNNQGYNGSNNGFVLDAFYDVTKALQVSGGLAYDVYQRDGMANNEIARVYWLGGKYRLAKNMAASLRVENNVNEQYHSDTQGRFVFDYDF</sequence>
<dbReference type="RefSeq" id="WP_207163581.1">
    <property type="nucleotide sequence ID" value="NZ_CP071382.1"/>
</dbReference>
<dbReference type="EMBL" id="CP071382">
    <property type="protein sequence ID" value="QSV45790.1"/>
    <property type="molecule type" value="Genomic_DNA"/>
</dbReference>
<evidence type="ECO:0000313" key="3">
    <source>
        <dbReference type="Proteomes" id="UP000663651"/>
    </source>
</evidence>
<protein>
    <submittedName>
        <fullName evidence="2">Uncharacterized protein</fullName>
    </submittedName>
</protein>
<dbReference type="Proteomes" id="UP000663651">
    <property type="component" value="Chromosome"/>
</dbReference>
<accession>A0ABX7Q439</accession>
<keyword evidence="3" id="KW-1185">Reference proteome</keyword>
<evidence type="ECO:0000313" key="2">
    <source>
        <dbReference type="EMBL" id="QSV45790.1"/>
    </source>
</evidence>
<proteinExistence type="predicted"/>
<feature type="chain" id="PRO_5045580590" evidence="1">
    <location>
        <begin position="24"/>
        <end position="403"/>
    </location>
</feature>